<evidence type="ECO:0000259" key="1">
    <source>
        <dbReference type="Pfam" id="PF07883"/>
    </source>
</evidence>
<dbReference type="InterPro" id="IPR014710">
    <property type="entry name" value="RmlC-like_jellyroll"/>
</dbReference>
<dbReference type="Proteomes" id="UP000230108">
    <property type="component" value="Unassembled WGS sequence"/>
</dbReference>
<dbReference type="SUPFAM" id="SSF51182">
    <property type="entry name" value="RmlC-like cupins"/>
    <property type="match status" value="1"/>
</dbReference>
<dbReference type="InterPro" id="IPR013096">
    <property type="entry name" value="Cupin_2"/>
</dbReference>
<sequence>MRINEVIDELKKTYPGKKILLNSKDNLTEILCEIEPASLHPDYSVAVAVIDESVPHYHTNTTETYEVLRGALDLTIGDTTIHLKQGGTCTIQPEELHKATGSETWVKVTSKPGWIPQDHRKVKEKNI</sequence>
<comment type="caution">
    <text evidence="2">The sequence shown here is derived from an EMBL/GenBank/DDBJ whole genome shotgun (WGS) entry which is preliminary data.</text>
</comment>
<proteinExistence type="predicted"/>
<evidence type="ECO:0000313" key="3">
    <source>
        <dbReference type="Proteomes" id="UP000230108"/>
    </source>
</evidence>
<dbReference type="InterPro" id="IPR011051">
    <property type="entry name" value="RmlC_Cupin_sf"/>
</dbReference>
<evidence type="ECO:0000313" key="2">
    <source>
        <dbReference type="EMBL" id="PIY69093.1"/>
    </source>
</evidence>
<accession>A0A2M7QDZ8</accession>
<name>A0A2M7QDZ8_9BACT</name>
<protein>
    <recommendedName>
        <fullName evidence="1">Cupin type-2 domain-containing protein</fullName>
    </recommendedName>
</protein>
<dbReference type="AlphaFoldDB" id="A0A2M7QDZ8"/>
<feature type="domain" description="Cupin type-2" evidence="1">
    <location>
        <begin position="52"/>
        <end position="99"/>
    </location>
</feature>
<dbReference type="Gene3D" id="2.60.120.10">
    <property type="entry name" value="Jelly Rolls"/>
    <property type="match status" value="1"/>
</dbReference>
<gene>
    <name evidence="2" type="ORF">COY90_02490</name>
</gene>
<dbReference type="Pfam" id="PF07883">
    <property type="entry name" value="Cupin_2"/>
    <property type="match status" value="1"/>
</dbReference>
<dbReference type="EMBL" id="PFLF01000053">
    <property type="protein sequence ID" value="PIY69093.1"/>
    <property type="molecule type" value="Genomic_DNA"/>
</dbReference>
<reference evidence="3" key="1">
    <citation type="submission" date="2017-09" db="EMBL/GenBank/DDBJ databases">
        <title>Depth-based differentiation of microbial function through sediment-hosted aquifers and enrichment of novel symbionts in the deep terrestrial subsurface.</title>
        <authorList>
            <person name="Probst A.J."/>
            <person name="Ladd B."/>
            <person name="Jarett J.K."/>
            <person name="Geller-Mcgrath D.E."/>
            <person name="Sieber C.M.K."/>
            <person name="Emerson J.B."/>
            <person name="Anantharaman K."/>
            <person name="Thomas B.C."/>
            <person name="Malmstrom R."/>
            <person name="Stieglmeier M."/>
            <person name="Klingl A."/>
            <person name="Woyke T."/>
            <person name="Ryan C.M."/>
            <person name="Banfield J.F."/>
        </authorList>
    </citation>
    <scope>NUCLEOTIDE SEQUENCE [LARGE SCALE GENOMIC DNA]</scope>
</reference>
<organism evidence="2 3">
    <name type="scientific">Candidatus Roizmanbacteria bacterium CG_4_10_14_0_8_um_filter_39_9</name>
    <dbReference type="NCBI Taxonomy" id="1974829"/>
    <lineage>
        <taxon>Bacteria</taxon>
        <taxon>Candidatus Roizmaniibacteriota</taxon>
    </lineage>
</organism>